<keyword evidence="1" id="KW-1133">Transmembrane helix</keyword>
<dbReference type="Pfam" id="PF03372">
    <property type="entry name" value="Exo_endo_phos"/>
    <property type="match status" value="1"/>
</dbReference>
<sequence>MTDRASYARLFAAGVVGLALLAPLAIALAGLSGIGHRWIDILAQFTGPALVAAAAGLVAAALLRSRTLVATAVVVCALVLAAGSSQWAPPRGDPEAGSPDFTLYSANLQARNTDVDAIATSIAAADADVVVLVEFGDGPAAEMDRVLAGYPYRAVNGRIDRPGGAARSVIASRRPLHDLRLRIPALFVVGARVETALGPVTVAGVHMTRPWPYQIQWEQIRQAEGLSDWARSVDGPVIAAGDFNSVSSARIGRIIKGDGALIPAPGWPGTWPTKLPDAAGMTIDQVYRSPDLALVERRLGLPTGSDHRPVITRFKRAASPAE</sequence>
<comment type="caution">
    <text evidence="3">The sequence shown here is derived from an EMBL/GenBank/DDBJ whole genome shotgun (WGS) entry which is preliminary data.</text>
</comment>
<dbReference type="InterPro" id="IPR036691">
    <property type="entry name" value="Endo/exonu/phosph_ase_sf"/>
</dbReference>
<reference evidence="3 4" key="1">
    <citation type="submission" date="2017-03" db="EMBL/GenBank/DDBJ databases">
        <title>Lifting the veil on microbial sulfur biogeochemistry in mining wastewaters.</title>
        <authorList>
            <person name="Kantor R.S."/>
            <person name="Colenbrander Nelson T."/>
            <person name="Marshall S."/>
            <person name="Bennett D."/>
            <person name="Apte S."/>
            <person name="Camacho D."/>
            <person name="Thomas B.C."/>
            <person name="Warren L.A."/>
            <person name="Banfield J.F."/>
        </authorList>
    </citation>
    <scope>NUCLEOTIDE SEQUENCE [LARGE SCALE GENOMIC DNA]</scope>
    <source>
        <strain evidence="3">32-68-21</strain>
    </source>
</reference>
<dbReference type="GO" id="GO:0004519">
    <property type="term" value="F:endonuclease activity"/>
    <property type="evidence" value="ECO:0007669"/>
    <property type="project" value="UniProtKB-KW"/>
</dbReference>
<protein>
    <submittedName>
        <fullName evidence="3">Endonuclease</fullName>
    </submittedName>
</protein>
<feature type="transmembrane region" description="Helical" evidence="1">
    <location>
        <begin position="45"/>
        <end position="63"/>
    </location>
</feature>
<name>A0A258HD92_9CAUL</name>
<dbReference type="EMBL" id="NCEQ01000018">
    <property type="protein sequence ID" value="OYX54965.1"/>
    <property type="molecule type" value="Genomic_DNA"/>
</dbReference>
<keyword evidence="3" id="KW-0378">Hydrolase</keyword>
<keyword evidence="1" id="KW-0472">Membrane</keyword>
<dbReference type="SUPFAM" id="SSF56219">
    <property type="entry name" value="DNase I-like"/>
    <property type="match status" value="1"/>
</dbReference>
<dbReference type="InterPro" id="IPR005135">
    <property type="entry name" value="Endo/exonuclease/phosphatase"/>
</dbReference>
<keyword evidence="3" id="KW-0540">Nuclease</keyword>
<evidence type="ECO:0000313" key="3">
    <source>
        <dbReference type="EMBL" id="OYX54965.1"/>
    </source>
</evidence>
<dbReference type="Proteomes" id="UP000216147">
    <property type="component" value="Unassembled WGS sequence"/>
</dbReference>
<dbReference type="AlphaFoldDB" id="A0A258HD92"/>
<evidence type="ECO:0000259" key="2">
    <source>
        <dbReference type="Pfam" id="PF03372"/>
    </source>
</evidence>
<keyword evidence="3" id="KW-0255">Endonuclease</keyword>
<evidence type="ECO:0000313" key="4">
    <source>
        <dbReference type="Proteomes" id="UP000216147"/>
    </source>
</evidence>
<evidence type="ECO:0000256" key="1">
    <source>
        <dbReference type="SAM" id="Phobius"/>
    </source>
</evidence>
<organism evidence="3 4">
    <name type="scientific">Brevundimonas subvibrioides</name>
    <dbReference type="NCBI Taxonomy" id="74313"/>
    <lineage>
        <taxon>Bacteria</taxon>
        <taxon>Pseudomonadati</taxon>
        <taxon>Pseudomonadota</taxon>
        <taxon>Alphaproteobacteria</taxon>
        <taxon>Caulobacterales</taxon>
        <taxon>Caulobacteraceae</taxon>
        <taxon>Brevundimonas</taxon>
    </lineage>
</organism>
<dbReference type="Gene3D" id="3.60.10.10">
    <property type="entry name" value="Endonuclease/exonuclease/phosphatase"/>
    <property type="match status" value="1"/>
</dbReference>
<proteinExistence type="predicted"/>
<accession>A0A258HD92</accession>
<keyword evidence="1" id="KW-0812">Transmembrane</keyword>
<feature type="domain" description="Endonuclease/exonuclease/phosphatase" evidence="2">
    <location>
        <begin position="105"/>
        <end position="307"/>
    </location>
</feature>
<feature type="transmembrane region" description="Helical" evidence="1">
    <location>
        <begin position="68"/>
        <end position="88"/>
    </location>
</feature>
<gene>
    <name evidence="3" type="ORF">B7Y86_15090</name>
</gene>